<gene>
    <name evidence="2" type="ORF">NF677_08860</name>
</gene>
<keyword evidence="3" id="KW-1185">Reference proteome</keyword>
<dbReference type="Proteomes" id="UP001056851">
    <property type="component" value="Chromosome"/>
</dbReference>
<name>A0ABY5CK51_9PSED</name>
<dbReference type="EMBL" id="CP099599">
    <property type="protein sequence ID" value="UST87660.1"/>
    <property type="molecule type" value="Genomic_DNA"/>
</dbReference>
<feature type="compositionally biased region" description="Basic residues" evidence="1">
    <location>
        <begin position="16"/>
        <end position="30"/>
    </location>
</feature>
<evidence type="ECO:0000313" key="3">
    <source>
        <dbReference type="Proteomes" id="UP001056851"/>
    </source>
</evidence>
<evidence type="ECO:0000256" key="1">
    <source>
        <dbReference type="SAM" id="MobiDB-lite"/>
    </source>
</evidence>
<reference evidence="2" key="1">
    <citation type="submission" date="2022-06" db="EMBL/GenBank/DDBJ databases">
        <title>Investigating genetic diversity within the most abundant and prevalent non-pathogenic leaf-associated bacterial species interacting with Arabidopsis thaliana in natural habitats.</title>
        <authorList>
            <person name="Ramirez-Sanchez D."/>
            <person name="Gibelin-Viala C."/>
            <person name="Mayjonade B."/>
            <person name="Duflos R."/>
            <person name="Belmonte E."/>
            <person name="Pailler V."/>
            <person name="Bartoli C."/>
            <person name="Carrere S."/>
            <person name="Vailleau F."/>
            <person name="Roux F."/>
        </authorList>
    </citation>
    <scope>NUCLEOTIDE SEQUENCE</scope>
    <source>
        <strain evidence="2">OTU6ESPEB1</strain>
    </source>
</reference>
<sequence length="30" mass="3605">MGRGRPTDPDDFSYGKHARLQLRRLRPDHR</sequence>
<proteinExistence type="predicted"/>
<evidence type="ECO:0000313" key="2">
    <source>
        <dbReference type="EMBL" id="UST87660.1"/>
    </source>
</evidence>
<feature type="region of interest" description="Disordered" evidence="1">
    <location>
        <begin position="1"/>
        <end position="30"/>
    </location>
</feature>
<protein>
    <submittedName>
        <fullName evidence="2">Uncharacterized protein</fullName>
    </submittedName>
</protein>
<organism evidence="2 3">
    <name type="scientific">Pseudomonas siliginis</name>
    <dbReference type="NCBI Taxonomy" id="2842346"/>
    <lineage>
        <taxon>Bacteria</taxon>
        <taxon>Pseudomonadati</taxon>
        <taxon>Pseudomonadota</taxon>
        <taxon>Gammaproteobacteria</taxon>
        <taxon>Pseudomonadales</taxon>
        <taxon>Pseudomonadaceae</taxon>
        <taxon>Pseudomonas</taxon>
    </lineage>
</organism>
<accession>A0ABY5CK51</accession>